<evidence type="ECO:0000256" key="5">
    <source>
        <dbReference type="ARBA" id="ARBA00022692"/>
    </source>
</evidence>
<comment type="subunit">
    <text evidence="9">The complex comprises the extracytoplasmic solute receptor protein and the two transmembrane proteins.</text>
</comment>
<keyword evidence="12" id="KW-1185">Reference proteome</keyword>
<feature type="transmembrane region" description="Helical" evidence="9">
    <location>
        <begin position="97"/>
        <end position="119"/>
    </location>
</feature>
<evidence type="ECO:0000256" key="1">
    <source>
        <dbReference type="ARBA" id="ARBA00004429"/>
    </source>
</evidence>
<evidence type="ECO:0000256" key="8">
    <source>
        <dbReference type="ARBA" id="ARBA00038436"/>
    </source>
</evidence>
<feature type="transmembrane region" description="Helical" evidence="9">
    <location>
        <begin position="139"/>
        <end position="157"/>
    </location>
</feature>
<evidence type="ECO:0000256" key="7">
    <source>
        <dbReference type="ARBA" id="ARBA00023136"/>
    </source>
</evidence>
<evidence type="ECO:0000256" key="2">
    <source>
        <dbReference type="ARBA" id="ARBA00022448"/>
    </source>
</evidence>
<keyword evidence="4 9" id="KW-0997">Cell inner membrane</keyword>
<dbReference type="GO" id="GO:0005886">
    <property type="term" value="C:plasma membrane"/>
    <property type="evidence" value="ECO:0007669"/>
    <property type="project" value="UniProtKB-SubCell"/>
</dbReference>
<proteinExistence type="inferred from homology"/>
<comment type="similarity">
    <text evidence="8 9">Belongs to the TRAP transporter small permease family.</text>
</comment>
<organism evidence="11 12">
    <name type="scientific">Aquicoccus porphyridii</name>
    <dbReference type="NCBI Taxonomy" id="1852029"/>
    <lineage>
        <taxon>Bacteria</taxon>
        <taxon>Pseudomonadati</taxon>
        <taxon>Pseudomonadota</taxon>
        <taxon>Alphaproteobacteria</taxon>
        <taxon>Rhodobacterales</taxon>
        <taxon>Paracoccaceae</taxon>
        <taxon>Aquicoccus</taxon>
    </lineage>
</organism>
<evidence type="ECO:0000256" key="9">
    <source>
        <dbReference type="RuleBase" id="RU369079"/>
    </source>
</evidence>
<evidence type="ECO:0000313" key="11">
    <source>
        <dbReference type="EMBL" id="KAA0917767.1"/>
    </source>
</evidence>
<comment type="function">
    <text evidence="9">Part of the tripartite ATP-independent periplasmic (TRAP) transport system.</text>
</comment>
<feature type="transmembrane region" description="Helical" evidence="9">
    <location>
        <begin position="20"/>
        <end position="40"/>
    </location>
</feature>
<sequence length="184" mass="21109">MTPEREHRIRRITHWLDMPAMIVGKVAAWLILPMIVALVWEVVARFGFNRPTAWAYDVTYMLYGAMFMLGAAWALGRDSHVRADFLFNVLPPRWQGAIDALFIVCLFFPAMYFFTVATWEYAAKSWMRGERIPTSPMMPIIYPLKTVMPVTGILLMIQGVSELIKSLYNIATNRRFRDGEGGLA</sequence>
<feature type="transmembrane region" description="Helical" evidence="9">
    <location>
        <begin position="60"/>
        <end position="76"/>
    </location>
</feature>
<evidence type="ECO:0000256" key="3">
    <source>
        <dbReference type="ARBA" id="ARBA00022475"/>
    </source>
</evidence>
<evidence type="ECO:0000256" key="4">
    <source>
        <dbReference type="ARBA" id="ARBA00022519"/>
    </source>
</evidence>
<dbReference type="PANTHER" id="PTHR35011:SF4">
    <property type="entry name" value="SLL1102 PROTEIN"/>
    <property type="match status" value="1"/>
</dbReference>
<keyword evidence="6 9" id="KW-1133">Transmembrane helix</keyword>
<name>A0A5A9ZKS2_9RHOB</name>
<evidence type="ECO:0000256" key="6">
    <source>
        <dbReference type="ARBA" id="ARBA00022989"/>
    </source>
</evidence>
<keyword evidence="5 9" id="KW-0812">Transmembrane</keyword>
<accession>A0A5A9ZKS2</accession>
<dbReference type="EMBL" id="VINQ01000003">
    <property type="protein sequence ID" value="KAA0917767.1"/>
    <property type="molecule type" value="Genomic_DNA"/>
</dbReference>
<dbReference type="AlphaFoldDB" id="A0A5A9ZKS2"/>
<keyword evidence="3" id="KW-1003">Cell membrane</keyword>
<keyword evidence="2 9" id="KW-0813">Transport</keyword>
<feature type="domain" description="Tripartite ATP-independent periplasmic transporters DctQ component" evidence="10">
    <location>
        <begin position="34"/>
        <end position="166"/>
    </location>
</feature>
<dbReference type="PANTHER" id="PTHR35011">
    <property type="entry name" value="2,3-DIKETO-L-GULONATE TRAP TRANSPORTER SMALL PERMEASE PROTEIN YIAM"/>
    <property type="match status" value="1"/>
</dbReference>
<reference evidence="11 12" key="1">
    <citation type="submission" date="2019-07" db="EMBL/GenBank/DDBJ databases">
        <title>Aquicoccus porphyridii gen. nov., sp. nov., isolated from a small marine red alga, Porphyridium marinum.</title>
        <authorList>
            <person name="Liu L."/>
        </authorList>
    </citation>
    <scope>NUCLEOTIDE SEQUENCE [LARGE SCALE GENOMIC DNA]</scope>
    <source>
        <strain evidence="11 12">L1 8-17</strain>
    </source>
</reference>
<dbReference type="Pfam" id="PF04290">
    <property type="entry name" value="DctQ"/>
    <property type="match status" value="1"/>
</dbReference>
<protein>
    <recommendedName>
        <fullName evidence="9">TRAP transporter small permease protein</fullName>
    </recommendedName>
</protein>
<comment type="caution">
    <text evidence="11">The sequence shown here is derived from an EMBL/GenBank/DDBJ whole genome shotgun (WGS) entry which is preliminary data.</text>
</comment>
<dbReference type="Proteomes" id="UP000325291">
    <property type="component" value="Unassembled WGS sequence"/>
</dbReference>
<gene>
    <name evidence="11" type="ORF">FLO80_07025</name>
</gene>
<evidence type="ECO:0000259" key="10">
    <source>
        <dbReference type="Pfam" id="PF04290"/>
    </source>
</evidence>
<dbReference type="GO" id="GO:0022857">
    <property type="term" value="F:transmembrane transporter activity"/>
    <property type="evidence" value="ECO:0007669"/>
    <property type="project" value="UniProtKB-UniRule"/>
</dbReference>
<dbReference type="RefSeq" id="WP_146611007.1">
    <property type="nucleotide sequence ID" value="NZ_JASHJG010000010.1"/>
</dbReference>
<keyword evidence="7 9" id="KW-0472">Membrane</keyword>
<comment type="subcellular location">
    <subcellularLocation>
        <location evidence="1 9">Cell inner membrane</location>
        <topology evidence="1 9">Multi-pass membrane protein</topology>
    </subcellularLocation>
</comment>
<dbReference type="InterPro" id="IPR055348">
    <property type="entry name" value="DctQ"/>
</dbReference>
<dbReference type="InterPro" id="IPR007387">
    <property type="entry name" value="TRAP_DctQ"/>
</dbReference>
<evidence type="ECO:0000313" key="12">
    <source>
        <dbReference type="Proteomes" id="UP000325291"/>
    </source>
</evidence>